<dbReference type="SUPFAM" id="SSF51126">
    <property type="entry name" value="Pectin lyase-like"/>
    <property type="match status" value="1"/>
</dbReference>
<dbReference type="Pfam" id="PF07554">
    <property type="entry name" value="FIVAR"/>
    <property type="match status" value="1"/>
</dbReference>
<keyword evidence="3" id="KW-0472">Membrane</keyword>
<dbReference type="eggNOG" id="COG2931">
    <property type="taxonomic scope" value="Bacteria"/>
</dbReference>
<evidence type="ECO:0000313" key="6">
    <source>
        <dbReference type="Proteomes" id="UP000030635"/>
    </source>
</evidence>
<dbReference type="RefSeq" id="WP_039314947.1">
    <property type="nucleotide sequence ID" value="NZ_CP006905.1"/>
</dbReference>
<dbReference type="STRING" id="1561.NPD11_775"/>
<dbReference type="OrthoDB" id="3333873at2"/>
<dbReference type="KEGG" id="cbv:U729_2242"/>
<dbReference type="Proteomes" id="UP000030635">
    <property type="component" value="Chromosome"/>
</dbReference>
<keyword evidence="3" id="KW-0812">Transmembrane</keyword>
<evidence type="ECO:0000256" key="2">
    <source>
        <dbReference type="SAM" id="MobiDB-lite"/>
    </source>
</evidence>
<protein>
    <submittedName>
        <fullName evidence="5">Carbohydrate binding domain protein</fullName>
    </submittedName>
</protein>
<dbReference type="InterPro" id="IPR008979">
    <property type="entry name" value="Galactose-bd-like_sf"/>
</dbReference>
<keyword evidence="6" id="KW-1185">Reference proteome</keyword>
<sequence>MRKWKCKISMVLVFLIVTSNMIASLPVKAVEANPAKVENVYEDKNLLTNGDFSNGLDGWSKWPQNASIRVEESDFGKCTVYNANEPNKPNGINQDVNVEAGKWYKLTAEVYADTKNAISICAKKPESEQNKQFVANENVNKWETLSLVFQVPENMSKENISIWVASGTAKARNVKLVKTEDENLLINGDFSKKLEGWSKWPEDSSINVEESDFGKCTVYNANKPNKPNGINQNVKVEAGEWYKLTAEVYADTENAISICAKTSEQDKQFVENEKTNEWETLSLVFQVPENTSEENISIWVANGTAKARNVKLVKTSEPVDPDKPEDKDLIFTSDTFYIDSQNGNDENDGKSEGTAWRSFKNVSKLRLQPGGKLLLKAGSAWNGEQLKIIEASGNEENPVIIGKYGDGNDPIINGQGNPWQTNKRAPKEDVATVHIYNSKYITVQDLEVTNWENDSKDLMNDPENKPYEGAPVTSKIKYQQSKYLLTGILVENHDAGDLQGVTIKNNYIHDINGYMDAGARKGSGALVVLVTGNKVKSKFTNLSLIGNEVNKVSHQAIYMESSWAARTLVGSQQAGKGQWVGWPNIYVANNYVHDVAGDGIVLINADGGVAERNLVVRSASEDWNYSRNPAHAAIWMWNCNNLTMQYNEASHTQSYQDGMAFDFDYGNQNVMYQYNYSHDNKGGFWMSCPGPNYTVNAVARYNISVNDGLFDGARILRIGEKGSVGNQFHNNTVYWDHDYDVNAVEQAVWGTPPSSGTDIYNNIFYGNSDTFVNNEGVNYGNNLVFGSIADIYPTDEDKNAIIADPQFIDTKDYNNGSFKDGVVTLGSVDGFKLKPSSPAIDKGMNFMKVPEEKLPAVEDELVKTHITIENKDYFGNNVPYNDVIDIGAFEYQKAEETVDKSELEKLYNDHKNDKQNNYTDESWKAFESALNKAKDVLDNIEATQEEVNLATKELKDAIKNLIIKSENPNTNVGDNNSGQSSSNGDVSQNGGNLPSTGYENNVLLGAISLIIIGIVVLRLKTRYRNQ</sequence>
<dbReference type="InterPro" id="IPR012334">
    <property type="entry name" value="Pectin_lyas_fold"/>
</dbReference>
<proteinExistence type="predicted"/>
<dbReference type="EMBL" id="CP006905">
    <property type="protein sequence ID" value="AIY82891.1"/>
    <property type="molecule type" value="Genomic_DNA"/>
</dbReference>
<feature type="transmembrane region" description="Helical" evidence="3">
    <location>
        <begin position="1002"/>
        <end position="1019"/>
    </location>
</feature>
<dbReference type="SUPFAM" id="SSF49785">
    <property type="entry name" value="Galactose-binding domain-like"/>
    <property type="match status" value="2"/>
</dbReference>
<feature type="chain" id="PRO_5002028906" evidence="4">
    <location>
        <begin position="30"/>
        <end position="1026"/>
    </location>
</feature>
<dbReference type="Gene3D" id="2.60.120.260">
    <property type="entry name" value="Galactose-binding domain-like"/>
    <property type="match status" value="2"/>
</dbReference>
<accession>A0A0A7FVQ3</accession>
<keyword evidence="1" id="KW-0175">Coiled coil</keyword>
<dbReference type="Gene3D" id="1.20.1270.70">
    <property type="entry name" value="Designed single chain three-helix bundle"/>
    <property type="match status" value="1"/>
</dbReference>
<feature type="signal peptide" evidence="4">
    <location>
        <begin position="1"/>
        <end position="29"/>
    </location>
</feature>
<evidence type="ECO:0000256" key="3">
    <source>
        <dbReference type="SAM" id="Phobius"/>
    </source>
</evidence>
<reference evidence="5 6" key="1">
    <citation type="journal article" date="2015" name="Infect. Genet. Evol.">
        <title>Genomic sequences of six botulinum neurotoxin-producing strains representing three clostridial species illustrate the mobility and diversity of botulinum neurotoxin genes.</title>
        <authorList>
            <person name="Smith T.J."/>
            <person name="Hill K.K."/>
            <person name="Xie G."/>
            <person name="Foley B.T."/>
            <person name="Williamson C.H."/>
            <person name="Foster J.T."/>
            <person name="Johnson S.L."/>
            <person name="Chertkov O."/>
            <person name="Teshima H."/>
            <person name="Gibbons H.S."/>
            <person name="Johnsky L.A."/>
            <person name="Karavis M.A."/>
            <person name="Smith L.A."/>
        </authorList>
    </citation>
    <scope>NUCLEOTIDE SEQUENCE [LARGE SCALE GENOMIC DNA]</scope>
    <source>
        <strain evidence="5">Sullivan</strain>
    </source>
</reference>
<feature type="coiled-coil region" evidence="1">
    <location>
        <begin position="926"/>
        <end position="960"/>
    </location>
</feature>
<name>A0A0A7FVQ3_9CLOT</name>
<keyword evidence="3" id="KW-1133">Transmembrane helix</keyword>
<keyword evidence="4" id="KW-0732">Signal</keyword>
<dbReference type="SMART" id="SM00710">
    <property type="entry name" value="PbH1"/>
    <property type="match status" value="5"/>
</dbReference>
<evidence type="ECO:0000256" key="4">
    <source>
        <dbReference type="SAM" id="SignalP"/>
    </source>
</evidence>
<evidence type="ECO:0000256" key="1">
    <source>
        <dbReference type="SAM" id="Coils"/>
    </source>
</evidence>
<dbReference type="InterPro" id="IPR006626">
    <property type="entry name" value="PbH1"/>
</dbReference>
<organism evidence="5 6">
    <name type="scientific">Clostridium baratii str. Sullivan</name>
    <dbReference type="NCBI Taxonomy" id="1415775"/>
    <lineage>
        <taxon>Bacteria</taxon>
        <taxon>Bacillati</taxon>
        <taxon>Bacillota</taxon>
        <taxon>Clostridia</taxon>
        <taxon>Eubacteriales</taxon>
        <taxon>Clostridiaceae</taxon>
        <taxon>Clostridium</taxon>
    </lineage>
</organism>
<gene>
    <name evidence="5" type="ORF">U729_2242</name>
</gene>
<evidence type="ECO:0000313" key="5">
    <source>
        <dbReference type="EMBL" id="AIY82891.1"/>
    </source>
</evidence>
<feature type="region of interest" description="Disordered" evidence="2">
    <location>
        <begin position="966"/>
        <end position="993"/>
    </location>
</feature>
<dbReference type="eggNOG" id="COG1196">
    <property type="taxonomic scope" value="Bacteria"/>
</dbReference>
<dbReference type="Gene3D" id="2.160.20.10">
    <property type="entry name" value="Single-stranded right-handed beta-helix, Pectin lyase-like"/>
    <property type="match status" value="2"/>
</dbReference>
<dbReference type="AlphaFoldDB" id="A0A0A7FVQ3"/>
<feature type="compositionally biased region" description="Low complexity" evidence="2">
    <location>
        <begin position="971"/>
        <end position="992"/>
    </location>
</feature>
<dbReference type="InterPro" id="IPR011050">
    <property type="entry name" value="Pectin_lyase_fold/virulence"/>
</dbReference>
<dbReference type="HOGENOM" id="CLU_295067_0_0_9"/>